<dbReference type="SUPFAM" id="SSF161098">
    <property type="entry name" value="MetI-like"/>
    <property type="match status" value="1"/>
</dbReference>
<evidence type="ECO:0000313" key="9">
    <source>
        <dbReference type="EMBL" id="QNO18492.1"/>
    </source>
</evidence>
<keyword evidence="4 7" id="KW-0812">Transmembrane</keyword>
<evidence type="ECO:0000256" key="7">
    <source>
        <dbReference type="RuleBase" id="RU363032"/>
    </source>
</evidence>
<evidence type="ECO:0000313" key="10">
    <source>
        <dbReference type="Proteomes" id="UP000516046"/>
    </source>
</evidence>
<evidence type="ECO:0000256" key="4">
    <source>
        <dbReference type="ARBA" id="ARBA00022692"/>
    </source>
</evidence>
<dbReference type="AlphaFoldDB" id="A0A7G9WII0"/>
<evidence type="ECO:0000256" key="6">
    <source>
        <dbReference type="ARBA" id="ARBA00023136"/>
    </source>
</evidence>
<dbReference type="PANTHER" id="PTHR43744">
    <property type="entry name" value="ABC TRANSPORTER PERMEASE PROTEIN MG189-RELATED-RELATED"/>
    <property type="match status" value="1"/>
</dbReference>
<reference evidence="9 10" key="1">
    <citation type="submission" date="2020-08" db="EMBL/GenBank/DDBJ databases">
        <authorList>
            <person name="Ren C."/>
            <person name="Gu Y."/>
            <person name="Xu Y."/>
        </authorList>
    </citation>
    <scope>NUCLEOTIDE SEQUENCE [LARGE SCALE GENOMIC DNA]</scope>
    <source>
        <strain evidence="9 10">LBM18003</strain>
    </source>
</reference>
<keyword evidence="2 7" id="KW-0813">Transport</keyword>
<feature type="transmembrane region" description="Helical" evidence="7">
    <location>
        <begin position="253"/>
        <end position="276"/>
    </location>
</feature>
<comment type="similarity">
    <text evidence="7">Belongs to the binding-protein-dependent transport system permease family.</text>
</comment>
<evidence type="ECO:0000256" key="5">
    <source>
        <dbReference type="ARBA" id="ARBA00022989"/>
    </source>
</evidence>
<evidence type="ECO:0000256" key="1">
    <source>
        <dbReference type="ARBA" id="ARBA00004651"/>
    </source>
</evidence>
<keyword evidence="6 7" id="KW-0472">Membrane</keyword>
<feature type="transmembrane region" description="Helical" evidence="7">
    <location>
        <begin position="84"/>
        <end position="110"/>
    </location>
</feature>
<feature type="domain" description="ABC transmembrane type-1" evidence="8">
    <location>
        <begin position="85"/>
        <end position="277"/>
    </location>
</feature>
<keyword evidence="5 7" id="KW-1133">Transmembrane helix</keyword>
<feature type="transmembrane region" description="Helical" evidence="7">
    <location>
        <begin position="122"/>
        <end position="144"/>
    </location>
</feature>
<evidence type="ECO:0000256" key="3">
    <source>
        <dbReference type="ARBA" id="ARBA00022475"/>
    </source>
</evidence>
<dbReference type="Gene3D" id="1.10.3720.10">
    <property type="entry name" value="MetI-like"/>
    <property type="match status" value="1"/>
</dbReference>
<comment type="subcellular location">
    <subcellularLocation>
        <location evidence="1 7">Cell membrane</location>
        <topology evidence="1 7">Multi-pass membrane protein</topology>
    </subcellularLocation>
</comment>
<dbReference type="PANTHER" id="PTHR43744:SF6">
    <property type="entry name" value="ABC TRANSPORTER PERMEASE PROTEIN YESQ-RELATED"/>
    <property type="match status" value="1"/>
</dbReference>
<proteinExistence type="inferred from homology"/>
<accession>A0A7G9WII0</accession>
<protein>
    <submittedName>
        <fullName evidence="9">Carbohydrate ABC transporter permease</fullName>
    </submittedName>
</protein>
<dbReference type="GO" id="GO:0005886">
    <property type="term" value="C:plasma membrane"/>
    <property type="evidence" value="ECO:0007669"/>
    <property type="project" value="UniProtKB-SubCell"/>
</dbReference>
<dbReference type="RefSeq" id="WP_212507554.1">
    <property type="nucleotide sequence ID" value="NZ_CP060696.1"/>
</dbReference>
<dbReference type="InterPro" id="IPR035906">
    <property type="entry name" value="MetI-like_sf"/>
</dbReference>
<dbReference type="KEGG" id="caml:H6X83_02235"/>
<evidence type="ECO:0000256" key="2">
    <source>
        <dbReference type="ARBA" id="ARBA00022448"/>
    </source>
</evidence>
<dbReference type="PROSITE" id="PS50928">
    <property type="entry name" value="ABC_TM1"/>
    <property type="match status" value="1"/>
</dbReference>
<feature type="transmembrane region" description="Helical" evidence="7">
    <location>
        <begin position="156"/>
        <end position="176"/>
    </location>
</feature>
<dbReference type="GO" id="GO:0055085">
    <property type="term" value="P:transmembrane transport"/>
    <property type="evidence" value="ECO:0007669"/>
    <property type="project" value="InterPro"/>
</dbReference>
<gene>
    <name evidence="9" type="ORF">H6X83_02235</name>
</gene>
<dbReference type="CDD" id="cd06261">
    <property type="entry name" value="TM_PBP2"/>
    <property type="match status" value="1"/>
</dbReference>
<evidence type="ECO:0000259" key="8">
    <source>
        <dbReference type="PROSITE" id="PS50928"/>
    </source>
</evidence>
<dbReference type="EMBL" id="CP060696">
    <property type="protein sequence ID" value="QNO18492.1"/>
    <property type="molecule type" value="Genomic_DNA"/>
</dbReference>
<dbReference type="InterPro" id="IPR000515">
    <property type="entry name" value="MetI-like"/>
</dbReference>
<keyword evidence="3" id="KW-1003">Cell membrane</keyword>
<keyword evidence="10" id="KW-1185">Reference proteome</keyword>
<feature type="transmembrane region" description="Helical" evidence="7">
    <location>
        <begin position="18"/>
        <end position="44"/>
    </location>
</feature>
<organism evidence="9 10">
    <name type="scientific">Caproicibacterium amylolyticum</name>
    <dbReference type="NCBI Taxonomy" id="2766537"/>
    <lineage>
        <taxon>Bacteria</taxon>
        <taxon>Bacillati</taxon>
        <taxon>Bacillota</taxon>
        <taxon>Clostridia</taxon>
        <taxon>Eubacteriales</taxon>
        <taxon>Oscillospiraceae</taxon>
        <taxon>Caproicibacterium</taxon>
    </lineage>
</organism>
<dbReference type="Proteomes" id="UP000516046">
    <property type="component" value="Chromosome"/>
</dbReference>
<name>A0A7G9WII0_9FIRM</name>
<sequence>MTGQVAVQTPKKRQTKKIIFTCILVFIFVVLGVFLLFPILWMFLASFKTNEEIFGSVNLLPAHFSFNSYVQGWQGNGQYDYGQFFYNTFALVVPTTVLTVVSSSFVAYGFARFSFPFKKQLFALLISTLMLPNAVIIIPRYTLFNKFGWINTYMPFYVPAILACYPFFIFMLVQFMRGLPKDLDESAYLDGCGTFRVFTSILLPLLKPALFSAALFQFIWTYNDYFNPLIFINSVSKYTISLALRMSVDSESIVTWSNVMAMSCLSVIPLIVLFFVGQKYMVEGIATTGMKD</sequence>
<dbReference type="Pfam" id="PF00528">
    <property type="entry name" value="BPD_transp_1"/>
    <property type="match status" value="1"/>
</dbReference>
<feature type="transmembrane region" description="Helical" evidence="7">
    <location>
        <begin position="197"/>
        <end position="220"/>
    </location>
</feature>